<dbReference type="PANTHER" id="PTHR34222">
    <property type="entry name" value="GAG_PRE-INTEGRS DOMAIN-CONTAINING PROTEIN"/>
    <property type="match status" value="1"/>
</dbReference>
<organism evidence="1">
    <name type="scientific">Opuntia streptacantha</name>
    <name type="common">Prickly pear cactus</name>
    <name type="synonym">Opuntia cardona</name>
    <dbReference type="NCBI Taxonomy" id="393608"/>
    <lineage>
        <taxon>Eukaryota</taxon>
        <taxon>Viridiplantae</taxon>
        <taxon>Streptophyta</taxon>
        <taxon>Embryophyta</taxon>
        <taxon>Tracheophyta</taxon>
        <taxon>Spermatophyta</taxon>
        <taxon>Magnoliopsida</taxon>
        <taxon>eudicotyledons</taxon>
        <taxon>Gunneridae</taxon>
        <taxon>Pentapetalae</taxon>
        <taxon>Caryophyllales</taxon>
        <taxon>Cactineae</taxon>
        <taxon>Cactaceae</taxon>
        <taxon>Opuntioideae</taxon>
        <taxon>Opuntia</taxon>
    </lineage>
</organism>
<evidence type="ECO:0000313" key="1">
    <source>
        <dbReference type="EMBL" id="MBA4622163.1"/>
    </source>
</evidence>
<sequence length="103" mass="11609">MSDLPCITTNAADVTHFLACFHKQMAEHRLFQFLNGLDDVYQAQRSQILLMTPLPSVELVCGMLQQEEQQRQVLEGIPISSESSALLLKFPINGTSILFNHHL</sequence>
<dbReference type="AlphaFoldDB" id="A0A7C9CR81"/>
<protein>
    <submittedName>
        <fullName evidence="1">Uncharacterized protein</fullName>
    </submittedName>
</protein>
<reference evidence="1" key="2">
    <citation type="submission" date="2020-07" db="EMBL/GenBank/DDBJ databases">
        <authorList>
            <person name="Vera ALvarez R."/>
            <person name="Arias-Moreno D.M."/>
            <person name="Jimenez-Jacinto V."/>
            <person name="Jimenez-Bremont J.F."/>
            <person name="Swaminathan K."/>
            <person name="Moose S.P."/>
            <person name="Guerrero-Gonzalez M.L."/>
            <person name="Marino-Ramirez L."/>
            <person name="Landsman D."/>
            <person name="Rodriguez-Kessler M."/>
            <person name="Delgado-Sanchez P."/>
        </authorList>
    </citation>
    <scope>NUCLEOTIDE SEQUENCE</scope>
    <source>
        <tissue evidence="1">Cladode</tissue>
    </source>
</reference>
<accession>A0A7C9CR81</accession>
<name>A0A7C9CR81_OPUST</name>
<dbReference type="PANTHER" id="PTHR34222:SF97">
    <property type="entry name" value="CATALYTIC REGION, PUTATIVE-RELATED"/>
    <property type="match status" value="1"/>
</dbReference>
<proteinExistence type="predicted"/>
<dbReference type="EMBL" id="GISG01037255">
    <property type="protein sequence ID" value="MBA4622163.1"/>
    <property type="molecule type" value="Transcribed_RNA"/>
</dbReference>
<reference evidence="1" key="1">
    <citation type="journal article" date="2013" name="J. Plant Res.">
        <title>Effect of fungi and light on seed germination of three Opuntia species from semiarid lands of central Mexico.</title>
        <authorList>
            <person name="Delgado-Sanchez P."/>
            <person name="Jimenez-Bremont J.F."/>
            <person name="Guerrero-Gonzalez Mde L."/>
            <person name="Flores J."/>
        </authorList>
    </citation>
    <scope>NUCLEOTIDE SEQUENCE</scope>
    <source>
        <tissue evidence="1">Cladode</tissue>
    </source>
</reference>